<dbReference type="InterPro" id="IPR011032">
    <property type="entry name" value="GroES-like_sf"/>
</dbReference>
<dbReference type="Pfam" id="PF00107">
    <property type="entry name" value="ADH_zinc_N"/>
    <property type="match status" value="1"/>
</dbReference>
<dbReference type="SUPFAM" id="SSF51735">
    <property type="entry name" value="NAD(P)-binding Rossmann-fold domains"/>
    <property type="match status" value="1"/>
</dbReference>
<dbReference type="SUPFAM" id="SSF50129">
    <property type="entry name" value="GroES-like"/>
    <property type="match status" value="1"/>
</dbReference>
<dbReference type="PANTHER" id="PTHR43350:SF2">
    <property type="entry name" value="GROES-LIKE ZINC-BINDING ALCOHOL DEHYDROGENASE FAMILY PROTEIN"/>
    <property type="match status" value="1"/>
</dbReference>
<evidence type="ECO:0000256" key="2">
    <source>
        <dbReference type="ARBA" id="ARBA00008072"/>
    </source>
</evidence>
<evidence type="ECO:0000256" key="5">
    <source>
        <dbReference type="ARBA" id="ARBA00023002"/>
    </source>
</evidence>
<organism evidence="8 9">
    <name type="scientific">Ruania alkalisoli</name>
    <dbReference type="NCBI Taxonomy" id="2779775"/>
    <lineage>
        <taxon>Bacteria</taxon>
        <taxon>Bacillati</taxon>
        <taxon>Actinomycetota</taxon>
        <taxon>Actinomycetes</taxon>
        <taxon>Micrococcales</taxon>
        <taxon>Ruaniaceae</taxon>
        <taxon>Ruania</taxon>
    </lineage>
</organism>
<keyword evidence="4 6" id="KW-0862">Zinc</keyword>
<protein>
    <submittedName>
        <fullName evidence="8">Zinc-binding dehydrogenase</fullName>
    </submittedName>
</protein>
<dbReference type="Proteomes" id="UP000593758">
    <property type="component" value="Chromosome"/>
</dbReference>
<evidence type="ECO:0000256" key="6">
    <source>
        <dbReference type="RuleBase" id="RU361277"/>
    </source>
</evidence>
<evidence type="ECO:0000256" key="1">
    <source>
        <dbReference type="ARBA" id="ARBA00001947"/>
    </source>
</evidence>
<dbReference type="AlphaFoldDB" id="A0A7M1SY17"/>
<accession>A0A7M1SY17</accession>
<evidence type="ECO:0000256" key="3">
    <source>
        <dbReference type="ARBA" id="ARBA00022723"/>
    </source>
</evidence>
<dbReference type="GO" id="GO:0016491">
    <property type="term" value="F:oxidoreductase activity"/>
    <property type="evidence" value="ECO:0007669"/>
    <property type="project" value="UniProtKB-KW"/>
</dbReference>
<sequence>MSITENVAGAVGTDTAEHEYRALGVPPTMRAAILPGVGEPLRVETIATPRPRAGEVLVRVAACGVCHTDLHVMRGEVPFVTPAVLGHEISGEIVALGAGVSEHAELAVGMQVVCGFIMPCGQCRACARGRDDLCHDFFAKNRLRGVLYDGHSRLHDAGGEEIAMYSMGGLAEYAVVPATGVTALPDGLPVEESAVLGCAALTAYGAVRRTADLRFGETVAVVAMGGVGSNIVQMARAFGAARVIAVDISSAALETARGLGATDVVDASSGDPVAQVRALTGGQGVDVVFEALGLPSTFRQASDMLADGGRMVAVGIADGAATADVEITRLVRRSQRILGSYGARTRTDLRHVAAMAGADLVRPHETVTTSYPLADVDRAYRALADGEIVGRAVIRMGSASSPPSPCPSDPPR</sequence>
<evidence type="ECO:0000313" key="9">
    <source>
        <dbReference type="Proteomes" id="UP000593758"/>
    </source>
</evidence>
<reference evidence="8 9" key="1">
    <citation type="submission" date="2020-10" db="EMBL/GenBank/DDBJ databases">
        <title>Haloactinobacterium sp. RN3S43, a bacterium isolated from saline soil.</title>
        <authorList>
            <person name="Sun J.-Q."/>
        </authorList>
    </citation>
    <scope>NUCLEOTIDE SEQUENCE [LARGE SCALE GENOMIC DNA]</scope>
    <source>
        <strain evidence="8 9">RN3S43</strain>
    </source>
</reference>
<dbReference type="PROSITE" id="PS00059">
    <property type="entry name" value="ADH_ZINC"/>
    <property type="match status" value="1"/>
</dbReference>
<feature type="domain" description="Enoyl reductase (ER)" evidence="7">
    <location>
        <begin position="36"/>
        <end position="394"/>
    </location>
</feature>
<dbReference type="Gene3D" id="3.90.180.10">
    <property type="entry name" value="Medium-chain alcohol dehydrogenases, catalytic domain"/>
    <property type="match status" value="1"/>
</dbReference>
<dbReference type="InterPro" id="IPR002328">
    <property type="entry name" value="ADH_Zn_CS"/>
</dbReference>
<dbReference type="SMART" id="SM00829">
    <property type="entry name" value="PKS_ER"/>
    <property type="match status" value="1"/>
</dbReference>
<keyword evidence="9" id="KW-1185">Reference proteome</keyword>
<dbReference type="PANTHER" id="PTHR43350">
    <property type="entry name" value="NAD-DEPENDENT ALCOHOL DEHYDROGENASE"/>
    <property type="match status" value="1"/>
</dbReference>
<keyword evidence="3 6" id="KW-0479">Metal-binding</keyword>
<evidence type="ECO:0000313" key="8">
    <source>
        <dbReference type="EMBL" id="QOR71632.1"/>
    </source>
</evidence>
<evidence type="ECO:0000259" key="7">
    <source>
        <dbReference type="SMART" id="SM00829"/>
    </source>
</evidence>
<comment type="cofactor">
    <cofactor evidence="1 6">
        <name>Zn(2+)</name>
        <dbReference type="ChEBI" id="CHEBI:29105"/>
    </cofactor>
</comment>
<dbReference type="InterPro" id="IPR036291">
    <property type="entry name" value="NAD(P)-bd_dom_sf"/>
</dbReference>
<keyword evidence="5" id="KW-0560">Oxidoreductase</keyword>
<proteinExistence type="inferred from homology"/>
<name>A0A7M1SY17_9MICO</name>
<comment type="similarity">
    <text evidence="2 6">Belongs to the zinc-containing alcohol dehydrogenase family.</text>
</comment>
<dbReference type="Pfam" id="PF08240">
    <property type="entry name" value="ADH_N"/>
    <property type="match status" value="1"/>
</dbReference>
<dbReference type="Gene3D" id="3.40.50.720">
    <property type="entry name" value="NAD(P)-binding Rossmann-like Domain"/>
    <property type="match status" value="1"/>
</dbReference>
<evidence type="ECO:0000256" key="4">
    <source>
        <dbReference type="ARBA" id="ARBA00022833"/>
    </source>
</evidence>
<dbReference type="InterPro" id="IPR020843">
    <property type="entry name" value="ER"/>
</dbReference>
<dbReference type="InterPro" id="IPR013149">
    <property type="entry name" value="ADH-like_C"/>
</dbReference>
<dbReference type="GO" id="GO:0008270">
    <property type="term" value="F:zinc ion binding"/>
    <property type="evidence" value="ECO:0007669"/>
    <property type="project" value="InterPro"/>
</dbReference>
<dbReference type="InterPro" id="IPR013154">
    <property type="entry name" value="ADH-like_N"/>
</dbReference>
<dbReference type="RefSeq" id="WP_193498288.1">
    <property type="nucleotide sequence ID" value="NZ_CP063169.1"/>
</dbReference>
<gene>
    <name evidence="8" type="ORF">IM660_04915</name>
</gene>
<dbReference type="EMBL" id="CP063169">
    <property type="protein sequence ID" value="QOR71632.1"/>
    <property type="molecule type" value="Genomic_DNA"/>
</dbReference>
<dbReference type="KEGG" id="halt:IM660_04915"/>